<evidence type="ECO:0000256" key="3">
    <source>
        <dbReference type="ARBA" id="ARBA00008388"/>
    </source>
</evidence>
<dbReference type="OMA" id="DKMAFWT"/>
<evidence type="ECO:0000256" key="7">
    <source>
        <dbReference type="ARBA" id="ARBA00022692"/>
    </source>
</evidence>
<reference evidence="16" key="2">
    <citation type="submission" date="2015-06" db="UniProtKB">
        <authorList>
            <consortium name="EnsemblPlants"/>
        </authorList>
    </citation>
    <scope>IDENTIFICATION</scope>
    <source>
        <strain evidence="16">DM1-3 516 R44</strain>
    </source>
</reference>
<evidence type="ECO:0000313" key="17">
    <source>
        <dbReference type="Proteomes" id="UP000011115"/>
    </source>
</evidence>
<dbReference type="PaxDb" id="4113-PGSC0003DMT400047562"/>
<evidence type="ECO:0000256" key="6">
    <source>
        <dbReference type="ARBA" id="ARBA00022660"/>
    </source>
</evidence>
<keyword evidence="12 14" id="KW-0408">Iron</keyword>
<keyword evidence="8 14" id="KW-0479">Metal-binding</keyword>
<evidence type="ECO:0000256" key="5">
    <source>
        <dbReference type="ARBA" id="ARBA00022448"/>
    </source>
</evidence>
<dbReference type="GO" id="GO:0005739">
    <property type="term" value="C:mitochondrion"/>
    <property type="evidence" value="ECO:0000318"/>
    <property type="project" value="GO_Central"/>
</dbReference>
<dbReference type="GO" id="GO:0102721">
    <property type="term" value="F:ubiquinol:oxygen oxidoreductase activity"/>
    <property type="evidence" value="ECO:0007669"/>
    <property type="project" value="UniProtKB-EC"/>
</dbReference>
<dbReference type="PANTHER" id="PTHR31803">
    <property type="entry name" value="ALTERNATIVE OXIDASE"/>
    <property type="match status" value="1"/>
</dbReference>
<dbReference type="eggNOG" id="ENOG502QSB5">
    <property type="taxonomic scope" value="Eukaryota"/>
</dbReference>
<dbReference type="Pfam" id="PF01786">
    <property type="entry name" value="AOX"/>
    <property type="match status" value="1"/>
</dbReference>
<dbReference type="EnsemblPlants" id="PGSC0003DMT400047562">
    <property type="protein sequence ID" value="PGSC0003DMT400047562"/>
    <property type="gene ID" value="PGSC0003DMG400018484"/>
</dbReference>
<evidence type="ECO:0000256" key="14">
    <source>
        <dbReference type="RuleBase" id="RU003779"/>
    </source>
</evidence>
<dbReference type="PANTHER" id="PTHR31803:SF3">
    <property type="entry name" value="ALTERNATIVE OXIDASE"/>
    <property type="match status" value="1"/>
</dbReference>
<keyword evidence="13 14" id="KW-0472">Membrane</keyword>
<dbReference type="GO" id="GO:0010230">
    <property type="term" value="P:alternative respiration"/>
    <property type="evidence" value="ECO:0000318"/>
    <property type="project" value="GO_Central"/>
</dbReference>
<keyword evidence="5" id="KW-0813">Transport</keyword>
<dbReference type="Proteomes" id="UP000011115">
    <property type="component" value="Unassembled WGS sequence"/>
</dbReference>
<keyword evidence="7 14" id="KW-0812">Transmembrane</keyword>
<proteinExistence type="inferred from homology"/>
<keyword evidence="9 14" id="KW-0249">Electron transport</keyword>
<comment type="catalytic activity">
    <reaction evidence="1 14">
        <text>2 a ubiquinol + O2 = 2 a ubiquinone + 2 H2O</text>
        <dbReference type="Rhea" id="RHEA:30255"/>
        <dbReference type="Rhea" id="RHEA-COMP:9565"/>
        <dbReference type="Rhea" id="RHEA-COMP:9566"/>
        <dbReference type="ChEBI" id="CHEBI:15377"/>
        <dbReference type="ChEBI" id="CHEBI:15379"/>
        <dbReference type="ChEBI" id="CHEBI:16389"/>
        <dbReference type="ChEBI" id="CHEBI:17976"/>
        <dbReference type="EC" id="1.10.3.11"/>
    </reaction>
</comment>
<protein>
    <recommendedName>
        <fullName evidence="14">Ubiquinol oxidase</fullName>
        <ecNumber evidence="14">1.10.3.11</ecNumber>
    </recommendedName>
</protein>
<dbReference type="GO" id="GO:0046872">
    <property type="term" value="F:metal ion binding"/>
    <property type="evidence" value="ECO:0007669"/>
    <property type="project" value="UniProtKB-UniRule"/>
</dbReference>
<dbReference type="InterPro" id="IPR002680">
    <property type="entry name" value="AOX"/>
</dbReference>
<comment type="subcellular location">
    <subcellularLocation>
        <location evidence="2">Mitochondrion inner membrane</location>
        <topology evidence="2">Multi-pass membrane protein</topology>
    </subcellularLocation>
</comment>
<keyword evidence="11 14" id="KW-0560">Oxidoreductase</keyword>
<dbReference type="HOGENOM" id="CLU_041974_0_1_1"/>
<dbReference type="GO" id="GO:0106292">
    <property type="term" value="F:superoxide-generating NADPH oxidase activity"/>
    <property type="evidence" value="ECO:0007669"/>
    <property type="project" value="UniProtKB-ARBA"/>
</dbReference>
<dbReference type="Gramene" id="PGSC0003DMT400047562">
    <property type="protein sequence ID" value="PGSC0003DMT400047562"/>
    <property type="gene ID" value="PGSC0003DMG400018484"/>
</dbReference>
<keyword evidence="10 15" id="KW-1133">Transmembrane helix</keyword>
<evidence type="ECO:0000256" key="10">
    <source>
        <dbReference type="ARBA" id="ARBA00022989"/>
    </source>
</evidence>
<comment type="cofactor">
    <cofactor evidence="14">
        <name>Fe cation</name>
        <dbReference type="ChEBI" id="CHEBI:24875"/>
    </cofactor>
    <text evidence="14">Binds 2 iron ions per subunit.</text>
</comment>
<dbReference type="GO" id="GO:0009916">
    <property type="term" value="F:alternative oxidase activity"/>
    <property type="evidence" value="ECO:0000318"/>
    <property type="project" value="GO_Central"/>
</dbReference>
<evidence type="ECO:0000256" key="13">
    <source>
        <dbReference type="ARBA" id="ARBA00023136"/>
    </source>
</evidence>
<evidence type="ECO:0000256" key="11">
    <source>
        <dbReference type="ARBA" id="ARBA00023002"/>
    </source>
</evidence>
<keyword evidence="6 14" id="KW-0679">Respiratory chain</keyword>
<dbReference type="GO" id="GO:0005743">
    <property type="term" value="C:mitochondrial inner membrane"/>
    <property type="evidence" value="ECO:0007669"/>
    <property type="project" value="UniProtKB-SubCell"/>
</dbReference>
<evidence type="ECO:0000256" key="4">
    <source>
        <dbReference type="ARBA" id="ARBA00011748"/>
    </source>
</evidence>
<comment type="subunit">
    <text evidence="4">Homodimer; disulfide-linked.</text>
</comment>
<dbReference type="CDD" id="cd01053">
    <property type="entry name" value="AOX"/>
    <property type="match status" value="1"/>
</dbReference>
<dbReference type="AlphaFoldDB" id="M1BL04"/>
<evidence type="ECO:0000256" key="1">
    <source>
        <dbReference type="ARBA" id="ARBA00001192"/>
    </source>
</evidence>
<dbReference type="EC" id="1.10.3.11" evidence="14"/>
<dbReference type="InParanoid" id="M1BL04"/>
<organism evidence="16 17">
    <name type="scientific">Solanum tuberosum</name>
    <name type="common">Potato</name>
    <dbReference type="NCBI Taxonomy" id="4113"/>
    <lineage>
        <taxon>Eukaryota</taxon>
        <taxon>Viridiplantae</taxon>
        <taxon>Streptophyta</taxon>
        <taxon>Embryophyta</taxon>
        <taxon>Tracheophyta</taxon>
        <taxon>Spermatophyta</taxon>
        <taxon>Magnoliopsida</taxon>
        <taxon>eudicotyledons</taxon>
        <taxon>Gunneridae</taxon>
        <taxon>Pentapetalae</taxon>
        <taxon>asterids</taxon>
        <taxon>lamiids</taxon>
        <taxon>Solanales</taxon>
        <taxon>Solanaceae</taxon>
        <taxon>Solanoideae</taxon>
        <taxon>Solaneae</taxon>
        <taxon>Solanum</taxon>
    </lineage>
</organism>
<dbReference type="InterPro" id="IPR038659">
    <property type="entry name" value="AOX_sf"/>
</dbReference>
<evidence type="ECO:0000256" key="9">
    <source>
        <dbReference type="ARBA" id="ARBA00022982"/>
    </source>
</evidence>
<keyword evidence="17" id="KW-1185">Reference proteome</keyword>
<evidence type="ECO:0000313" key="16">
    <source>
        <dbReference type="EnsemblPlants" id="PGSC0003DMT400047562"/>
    </source>
</evidence>
<accession>M1BL04</accession>
<dbReference type="GO" id="GO:0098803">
    <property type="term" value="C:respiratory chain complex"/>
    <property type="evidence" value="ECO:0007669"/>
    <property type="project" value="UniProtKB-UniRule"/>
</dbReference>
<evidence type="ECO:0000256" key="15">
    <source>
        <dbReference type="SAM" id="Phobius"/>
    </source>
</evidence>
<evidence type="ECO:0000256" key="12">
    <source>
        <dbReference type="ARBA" id="ARBA00023004"/>
    </source>
</evidence>
<evidence type="ECO:0000256" key="8">
    <source>
        <dbReference type="ARBA" id="ARBA00022723"/>
    </source>
</evidence>
<feature type="transmembrane region" description="Helical" evidence="15">
    <location>
        <begin position="170"/>
        <end position="189"/>
    </location>
</feature>
<reference evidence="17" key="1">
    <citation type="journal article" date="2011" name="Nature">
        <title>Genome sequence and analysis of the tuber crop potato.</title>
        <authorList>
            <consortium name="The Potato Genome Sequencing Consortium"/>
        </authorList>
    </citation>
    <scope>NUCLEOTIDE SEQUENCE [LARGE SCALE GENOMIC DNA]</scope>
    <source>
        <strain evidence="17">cv. DM1-3 516 R44</strain>
    </source>
</reference>
<comment type="similarity">
    <text evidence="3 14">Belongs to the alternative oxidase family.</text>
</comment>
<name>M1BL04_SOLTU</name>
<dbReference type="Gene3D" id="1.20.1260.140">
    <property type="entry name" value="Alternative oxidase"/>
    <property type="match status" value="1"/>
</dbReference>
<evidence type="ECO:0000256" key="2">
    <source>
        <dbReference type="ARBA" id="ARBA00004448"/>
    </source>
</evidence>
<sequence length="279" mass="31910">MITRGASRLARSMMSHIGPRYYSIIRPVAGNEAGNGVVSGASFNFLHGNSINAFEKTMPWETYKADLSIDMKKHHEPITLLDKVAYWTVKALRVPTDLFFQRRYGCRAMMLETVAAVPGMVGGMLLHCKSLRRFEHSGGWIKALLEEAENERMHLMTFMEVSKPKWYERALVLIIQGIFFNVYFMTYILSPKLAHRIVGYLEEEAIHSYTQFLKELDEGNIENVAAPAIAIDYWRLTQEATLKDVVMVVRADEAHHRDVNHFASVRTKHGKKFQSLSTI</sequence>